<evidence type="ECO:0000256" key="6">
    <source>
        <dbReference type="ARBA" id="ARBA00022692"/>
    </source>
</evidence>
<evidence type="ECO:0000256" key="7">
    <source>
        <dbReference type="ARBA" id="ARBA00022968"/>
    </source>
</evidence>
<gene>
    <name evidence="14" type="ORF">GDO86_002704</name>
</gene>
<evidence type="ECO:0000256" key="1">
    <source>
        <dbReference type="ARBA" id="ARBA00004323"/>
    </source>
</evidence>
<dbReference type="InterPro" id="IPR002659">
    <property type="entry name" value="Glyco_trans_31"/>
</dbReference>
<keyword evidence="11" id="KW-0472">Membrane</keyword>
<keyword evidence="9 13" id="KW-0333">Golgi apparatus</keyword>
<evidence type="ECO:0000256" key="3">
    <source>
        <dbReference type="ARBA" id="ARBA00008661"/>
    </source>
</evidence>
<sequence length="315" mass="36816">MARRKLKFSMVIFFSIAMLCLFFMQMNVLDFGTIFPKMGSDYTISWDDINRTFILLPKVDCKKNPPYLVLLITTSHHQKEARMAIRQSWGKNREILGQRVSAFFLLGTSGNVQKEAELANESLAYNDIIQRPFVDAYYNLTIKTVMGIDWISERCPETKFVMKTDADMFVNTVYLVELLRHKTQSNFFTGFLKLDEYPIRNIFSKWYVSKREFPGVRYPPFCSGTGYVFSADVAQKLHKLPSTIPFFKLEDVFVGLCLERLKIDLQELHSEQTFFPEKPYFSTCRYKRLVTSHGHRPDDITVYWALLERSGHETC</sequence>
<evidence type="ECO:0000256" key="9">
    <source>
        <dbReference type="ARBA" id="ARBA00023034"/>
    </source>
</evidence>
<name>A0A8T2JY98_9PIPI</name>
<evidence type="ECO:0000256" key="11">
    <source>
        <dbReference type="ARBA" id="ARBA00023136"/>
    </source>
</evidence>
<keyword evidence="8" id="KW-1133">Transmembrane helix</keyword>
<proteinExistence type="inferred from homology"/>
<evidence type="ECO:0000313" key="14">
    <source>
        <dbReference type="EMBL" id="KAG8450169.1"/>
    </source>
</evidence>
<evidence type="ECO:0000313" key="15">
    <source>
        <dbReference type="Proteomes" id="UP000812440"/>
    </source>
</evidence>
<comment type="subcellular location">
    <subcellularLocation>
        <location evidence="1 13">Golgi apparatus membrane</location>
        <topology evidence="1 13">Single-pass type II membrane protein</topology>
    </subcellularLocation>
</comment>
<accession>A0A8T2JY98</accession>
<dbReference type="Proteomes" id="UP000812440">
    <property type="component" value="Chromosome 2"/>
</dbReference>
<dbReference type="GO" id="GO:0006629">
    <property type="term" value="P:lipid metabolic process"/>
    <property type="evidence" value="ECO:0007669"/>
    <property type="project" value="UniProtKB-KW"/>
</dbReference>
<dbReference type="Pfam" id="PF01762">
    <property type="entry name" value="Galactosyl_T"/>
    <property type="match status" value="1"/>
</dbReference>
<dbReference type="FunFam" id="3.90.550.50:FF:000001">
    <property type="entry name" value="Hexosyltransferase"/>
    <property type="match status" value="1"/>
</dbReference>
<keyword evidence="10" id="KW-0443">Lipid metabolism</keyword>
<dbReference type="PANTHER" id="PTHR11214:SF380">
    <property type="entry name" value="HEXOSYLTRANSFERASE"/>
    <property type="match status" value="1"/>
</dbReference>
<dbReference type="EMBL" id="JAACNH010000002">
    <property type="protein sequence ID" value="KAG8450169.1"/>
    <property type="molecule type" value="Genomic_DNA"/>
</dbReference>
<evidence type="ECO:0000256" key="12">
    <source>
        <dbReference type="ARBA" id="ARBA00023180"/>
    </source>
</evidence>
<keyword evidence="5" id="KW-0808">Transferase</keyword>
<dbReference type="EC" id="2.4.1.-" evidence="13"/>
<comment type="caution">
    <text evidence="14">The sequence shown here is derived from an EMBL/GenBank/DDBJ whole genome shotgun (WGS) entry which is preliminary data.</text>
</comment>
<dbReference type="Gene3D" id="3.90.550.50">
    <property type="match status" value="1"/>
</dbReference>
<reference evidence="14" key="1">
    <citation type="thesis" date="2020" institute="ProQuest LLC" country="789 East Eisenhower Parkway, Ann Arbor, MI, USA">
        <title>Comparative Genomics and Chromosome Evolution.</title>
        <authorList>
            <person name="Mudd A.B."/>
        </authorList>
    </citation>
    <scope>NUCLEOTIDE SEQUENCE</scope>
    <source>
        <strain evidence="14">Female2</strain>
        <tissue evidence="14">Blood</tissue>
    </source>
</reference>
<evidence type="ECO:0000256" key="2">
    <source>
        <dbReference type="ARBA" id="ARBA00004922"/>
    </source>
</evidence>
<protein>
    <recommendedName>
        <fullName evidence="13">Hexosyltransferase</fullName>
        <ecNumber evidence="13">2.4.1.-</ecNumber>
    </recommendedName>
</protein>
<dbReference type="OrthoDB" id="2139606at2759"/>
<organism evidence="14 15">
    <name type="scientific">Hymenochirus boettgeri</name>
    <name type="common">Congo dwarf clawed frog</name>
    <dbReference type="NCBI Taxonomy" id="247094"/>
    <lineage>
        <taxon>Eukaryota</taxon>
        <taxon>Metazoa</taxon>
        <taxon>Chordata</taxon>
        <taxon>Craniata</taxon>
        <taxon>Vertebrata</taxon>
        <taxon>Euteleostomi</taxon>
        <taxon>Amphibia</taxon>
        <taxon>Batrachia</taxon>
        <taxon>Anura</taxon>
        <taxon>Pipoidea</taxon>
        <taxon>Pipidae</taxon>
        <taxon>Pipinae</taxon>
        <taxon>Hymenochirus</taxon>
    </lineage>
</organism>
<evidence type="ECO:0000256" key="13">
    <source>
        <dbReference type="RuleBase" id="RU363063"/>
    </source>
</evidence>
<keyword evidence="4 13" id="KW-0328">Glycosyltransferase</keyword>
<keyword evidence="7" id="KW-0735">Signal-anchor</keyword>
<comment type="similarity">
    <text evidence="3 13">Belongs to the glycosyltransferase 31 family.</text>
</comment>
<evidence type="ECO:0000256" key="8">
    <source>
        <dbReference type="ARBA" id="ARBA00022989"/>
    </source>
</evidence>
<dbReference type="GO" id="GO:0005783">
    <property type="term" value="C:endoplasmic reticulum"/>
    <property type="evidence" value="ECO:0007669"/>
    <property type="project" value="TreeGrafter"/>
</dbReference>
<keyword evidence="6" id="KW-0812">Transmembrane</keyword>
<dbReference type="GO" id="GO:0006493">
    <property type="term" value="P:protein O-linked glycosylation"/>
    <property type="evidence" value="ECO:0007669"/>
    <property type="project" value="TreeGrafter"/>
</dbReference>
<evidence type="ECO:0000256" key="10">
    <source>
        <dbReference type="ARBA" id="ARBA00023098"/>
    </source>
</evidence>
<keyword evidence="15" id="KW-1185">Reference proteome</keyword>
<dbReference type="AlphaFoldDB" id="A0A8T2JY98"/>
<evidence type="ECO:0000256" key="4">
    <source>
        <dbReference type="ARBA" id="ARBA00022676"/>
    </source>
</evidence>
<dbReference type="GO" id="GO:0008499">
    <property type="term" value="F:N-acetyl-beta-D-glucosaminide beta-(1,3)-galactosyltransferase activity"/>
    <property type="evidence" value="ECO:0007669"/>
    <property type="project" value="TreeGrafter"/>
</dbReference>
<dbReference type="PANTHER" id="PTHR11214">
    <property type="entry name" value="BETA-1,3-N-ACETYLGLUCOSAMINYLTRANSFERASE"/>
    <property type="match status" value="1"/>
</dbReference>
<keyword evidence="12" id="KW-0325">Glycoprotein</keyword>
<comment type="pathway">
    <text evidence="2">Protein modification; protein glycosylation.</text>
</comment>
<evidence type="ECO:0000256" key="5">
    <source>
        <dbReference type="ARBA" id="ARBA00022679"/>
    </source>
</evidence>
<dbReference type="GO" id="GO:0000139">
    <property type="term" value="C:Golgi membrane"/>
    <property type="evidence" value="ECO:0007669"/>
    <property type="project" value="UniProtKB-SubCell"/>
</dbReference>